<comment type="caution">
    <text evidence="3">The sequence shown here is derived from an EMBL/GenBank/DDBJ whole genome shotgun (WGS) entry which is preliminary data.</text>
</comment>
<evidence type="ECO:0000256" key="1">
    <source>
        <dbReference type="SAM" id="MobiDB-lite"/>
    </source>
</evidence>
<evidence type="ECO:0000259" key="2">
    <source>
        <dbReference type="Pfam" id="PF15639"/>
    </source>
</evidence>
<name>A0ABW5KTG5_9FLAO</name>
<keyword evidence="4" id="KW-1185">Reference proteome</keyword>
<feature type="region of interest" description="Disordered" evidence="1">
    <location>
        <begin position="122"/>
        <end position="169"/>
    </location>
</feature>
<dbReference type="Pfam" id="PF15639">
    <property type="entry name" value="Tox-MPTase3"/>
    <property type="match status" value="1"/>
</dbReference>
<proteinExistence type="predicted"/>
<dbReference type="EMBL" id="JBHULS010000002">
    <property type="protein sequence ID" value="MFD2551625.1"/>
    <property type="molecule type" value="Genomic_DNA"/>
</dbReference>
<dbReference type="RefSeq" id="WP_376892915.1">
    <property type="nucleotide sequence ID" value="NZ_JBHULS010000002.1"/>
</dbReference>
<sequence>MESTDGTYHSYTFLIERTIKTDSIENLVLSLQPDGNYKTLIVTYHTTAQEKLDIENGFLVNLENKISKYEITDTGLISNIFNKTVVCLEIVYAYCYYGNHQDGYLPDGTDCPGYTEDTIATIGDCGSSGGSDTGEPGNPGPENMPPNNNNGGSSNNGGGDNETENNNDATTPLVLLPWQKVVKCINGDGITNPLDDTVLNNLLITEIQDSKPLATQTNEYLSQNACSEEAQAFVIAALEALMENSVISTFPFVKYPNDLSSQYKQQYPKLTAYLSMEFPKLSKDNLIINALNQYGSLNNEQIKNALKWGNDSSVTIMIIDMPCCWGAYGPQFGYDENTILLSTELAAELESNSTISEDALNFFIGIVILHEVTHLGDYLYNGDMYDGEEGNDFELDVIGDYMLNPNNSSEYFKGYKLKKRN</sequence>
<evidence type="ECO:0000313" key="4">
    <source>
        <dbReference type="Proteomes" id="UP001597472"/>
    </source>
</evidence>
<accession>A0ABW5KTG5</accession>
<gene>
    <name evidence="3" type="ORF">ACFSQP_07330</name>
</gene>
<organism evidence="3 4">
    <name type="scientific">Bizionia sediminis</name>
    <dbReference type="NCBI Taxonomy" id="1737064"/>
    <lineage>
        <taxon>Bacteria</taxon>
        <taxon>Pseudomonadati</taxon>
        <taxon>Bacteroidota</taxon>
        <taxon>Flavobacteriia</taxon>
        <taxon>Flavobacteriales</taxon>
        <taxon>Flavobacteriaceae</taxon>
        <taxon>Bizionia</taxon>
    </lineage>
</organism>
<evidence type="ECO:0000313" key="3">
    <source>
        <dbReference type="EMBL" id="MFD2551625.1"/>
    </source>
</evidence>
<dbReference type="Proteomes" id="UP001597472">
    <property type="component" value="Unassembled WGS sequence"/>
</dbReference>
<protein>
    <recommendedName>
        <fullName evidence="2">Tox-MPTase3 domain-containing protein</fullName>
    </recommendedName>
</protein>
<feature type="domain" description="Tox-MPTase3" evidence="2">
    <location>
        <begin position="264"/>
        <end position="398"/>
    </location>
</feature>
<reference evidence="4" key="1">
    <citation type="journal article" date="2019" name="Int. J. Syst. Evol. Microbiol.">
        <title>The Global Catalogue of Microorganisms (GCM) 10K type strain sequencing project: providing services to taxonomists for standard genome sequencing and annotation.</title>
        <authorList>
            <consortium name="The Broad Institute Genomics Platform"/>
            <consortium name="The Broad Institute Genome Sequencing Center for Infectious Disease"/>
            <person name="Wu L."/>
            <person name="Ma J."/>
        </authorList>
    </citation>
    <scope>NUCLEOTIDE SEQUENCE [LARGE SCALE GENOMIC DNA]</scope>
    <source>
        <strain evidence="4">KCTC 42587</strain>
    </source>
</reference>
<dbReference type="InterPro" id="IPR028913">
    <property type="entry name" value="Tox-MPTase3_dom"/>
</dbReference>